<dbReference type="Pfam" id="PF01555">
    <property type="entry name" value="N6_N4_Mtase"/>
    <property type="match status" value="1"/>
</dbReference>
<evidence type="ECO:0000259" key="6">
    <source>
        <dbReference type="Pfam" id="PF01555"/>
    </source>
</evidence>
<dbReference type="AlphaFoldDB" id="A0A3R6JG61"/>
<dbReference type="InterPro" id="IPR002052">
    <property type="entry name" value="DNA_methylase_N6_adenine_CS"/>
</dbReference>
<keyword evidence="2 7" id="KW-0489">Methyltransferase</keyword>
<evidence type="ECO:0000256" key="4">
    <source>
        <dbReference type="ARBA" id="ARBA00022747"/>
    </source>
</evidence>
<protein>
    <recommendedName>
        <fullName evidence="5">Methyltransferase</fullName>
        <ecNumber evidence="5">2.1.1.-</ecNumber>
    </recommendedName>
</protein>
<accession>A0A3R6JG61</accession>
<proteinExistence type="inferred from homology"/>
<name>A0A3R6JG61_9FIRM</name>
<keyword evidence="3 7" id="KW-0808">Transferase</keyword>
<dbReference type="PROSITE" id="PS00092">
    <property type="entry name" value="N6_MTASE"/>
    <property type="match status" value="1"/>
</dbReference>
<dbReference type="Gene3D" id="3.40.50.150">
    <property type="entry name" value="Vaccinia Virus protein VP39"/>
    <property type="match status" value="1"/>
</dbReference>
<evidence type="ECO:0000256" key="1">
    <source>
        <dbReference type="ARBA" id="ARBA00006594"/>
    </source>
</evidence>
<sequence length="225" mass="26257">MDFGYYNMDCMDGMKEFPDGYFDLAIVDPPYVIGENGDKNHTRSNLAKAKDYKSFSGMDIKPPNEKYFNELFRVSKNQIIWGANHFISKMPFNSSCWIVWDKDNGNNDFADCELAWTSFSTAVRKIKYRWHGMLQQNMKHKENRIHPTQKPVALYEWLLNSYAKPGDIILDTHVGSASSLIACYRTNHPYVGFELDKHYYDLSKKRLDAEMAQMRLSDFMPEVMP</sequence>
<gene>
    <name evidence="7" type="ORF">DWZ31_06970</name>
</gene>
<feature type="domain" description="DNA methylase N-4/N-6" evidence="6">
    <location>
        <begin position="97"/>
        <end position="205"/>
    </location>
</feature>
<dbReference type="EMBL" id="QRQN01000006">
    <property type="protein sequence ID" value="RHN09795.1"/>
    <property type="molecule type" value="Genomic_DNA"/>
</dbReference>
<dbReference type="GO" id="GO:0008170">
    <property type="term" value="F:N-methyltransferase activity"/>
    <property type="evidence" value="ECO:0007669"/>
    <property type="project" value="InterPro"/>
</dbReference>
<dbReference type="RefSeq" id="WP_118488505.1">
    <property type="nucleotide sequence ID" value="NZ_QRQN01000006.1"/>
</dbReference>
<comment type="caution">
    <text evidence="7">The sequence shown here is derived from an EMBL/GenBank/DDBJ whole genome shotgun (WGS) entry which is preliminary data.</text>
</comment>
<dbReference type="SUPFAM" id="SSF53335">
    <property type="entry name" value="S-adenosyl-L-methionine-dependent methyltransferases"/>
    <property type="match status" value="1"/>
</dbReference>
<dbReference type="PRINTS" id="PR00508">
    <property type="entry name" value="S21N4MTFRASE"/>
</dbReference>
<keyword evidence="4" id="KW-0680">Restriction system</keyword>
<dbReference type="InterPro" id="IPR002941">
    <property type="entry name" value="DNA_methylase_N4/N6"/>
</dbReference>
<evidence type="ECO:0000313" key="7">
    <source>
        <dbReference type="EMBL" id="RHN09795.1"/>
    </source>
</evidence>
<dbReference type="GO" id="GO:0003677">
    <property type="term" value="F:DNA binding"/>
    <property type="evidence" value="ECO:0007669"/>
    <property type="project" value="InterPro"/>
</dbReference>
<dbReference type="InterPro" id="IPR029063">
    <property type="entry name" value="SAM-dependent_MTases_sf"/>
</dbReference>
<dbReference type="EC" id="2.1.1.-" evidence="5"/>
<evidence type="ECO:0000313" key="8">
    <source>
        <dbReference type="Proteomes" id="UP000283586"/>
    </source>
</evidence>
<dbReference type="Proteomes" id="UP000283586">
    <property type="component" value="Unassembled WGS sequence"/>
</dbReference>
<comment type="similarity">
    <text evidence="1 5">Belongs to the N(4)/N(6)-methyltransferase family.</text>
</comment>
<evidence type="ECO:0000256" key="2">
    <source>
        <dbReference type="ARBA" id="ARBA00022603"/>
    </source>
</evidence>
<reference evidence="7 8" key="1">
    <citation type="submission" date="2018-08" db="EMBL/GenBank/DDBJ databases">
        <title>A genome reference for cultivated species of the human gut microbiota.</title>
        <authorList>
            <person name="Zou Y."/>
            <person name="Xue W."/>
            <person name="Luo G."/>
        </authorList>
    </citation>
    <scope>NUCLEOTIDE SEQUENCE [LARGE SCALE GENOMIC DNA]</scope>
    <source>
        <strain evidence="7 8">AF31-21AC</strain>
    </source>
</reference>
<dbReference type="GO" id="GO:0009307">
    <property type="term" value="P:DNA restriction-modification system"/>
    <property type="evidence" value="ECO:0007669"/>
    <property type="project" value="UniProtKB-KW"/>
</dbReference>
<evidence type="ECO:0000256" key="3">
    <source>
        <dbReference type="ARBA" id="ARBA00022679"/>
    </source>
</evidence>
<dbReference type="InterPro" id="IPR001091">
    <property type="entry name" value="RM_Methyltransferase"/>
</dbReference>
<evidence type="ECO:0000256" key="5">
    <source>
        <dbReference type="RuleBase" id="RU362026"/>
    </source>
</evidence>
<organism evidence="7 8">
    <name type="scientific">Roseburia intestinalis</name>
    <dbReference type="NCBI Taxonomy" id="166486"/>
    <lineage>
        <taxon>Bacteria</taxon>
        <taxon>Bacillati</taxon>
        <taxon>Bacillota</taxon>
        <taxon>Clostridia</taxon>
        <taxon>Lachnospirales</taxon>
        <taxon>Lachnospiraceae</taxon>
        <taxon>Roseburia</taxon>
    </lineage>
</organism>
<dbReference type="GO" id="GO:0032259">
    <property type="term" value="P:methylation"/>
    <property type="evidence" value="ECO:0007669"/>
    <property type="project" value="UniProtKB-KW"/>
</dbReference>